<sequence>MNKKPIIFFTLALIIFFLILTLSKPSPESFNEWLSNKHDIECVGDKCINGNDNLTVADRTIDDYFFINKIGVKLYYEDGSVLLIEGLGILGTFSTFTFNIRI</sequence>
<gene>
    <name evidence="1" type="ORF">ACFSFW_14815</name>
</gene>
<evidence type="ECO:0000313" key="1">
    <source>
        <dbReference type="EMBL" id="MFD1779934.1"/>
    </source>
</evidence>
<keyword evidence="2" id="KW-1185">Reference proteome</keyword>
<dbReference type="EMBL" id="JBHUEK010000025">
    <property type="protein sequence ID" value="MFD1779934.1"/>
    <property type="molecule type" value="Genomic_DNA"/>
</dbReference>
<comment type="caution">
    <text evidence="1">The sequence shown here is derived from an EMBL/GenBank/DDBJ whole genome shotgun (WGS) entry which is preliminary data.</text>
</comment>
<name>A0ABW4MS49_9BACI</name>
<dbReference type="Proteomes" id="UP001597227">
    <property type="component" value="Unassembled WGS sequence"/>
</dbReference>
<accession>A0ABW4MS49</accession>
<reference evidence="2" key="1">
    <citation type="journal article" date="2019" name="Int. J. Syst. Evol. Microbiol.">
        <title>The Global Catalogue of Microorganisms (GCM) 10K type strain sequencing project: providing services to taxonomists for standard genome sequencing and annotation.</title>
        <authorList>
            <consortium name="The Broad Institute Genomics Platform"/>
            <consortium name="The Broad Institute Genome Sequencing Center for Infectious Disease"/>
            <person name="Wu L."/>
            <person name="Ma J."/>
        </authorList>
    </citation>
    <scope>NUCLEOTIDE SEQUENCE [LARGE SCALE GENOMIC DNA]</scope>
    <source>
        <strain evidence="2">CCUG 15531</strain>
    </source>
</reference>
<evidence type="ECO:0000313" key="2">
    <source>
        <dbReference type="Proteomes" id="UP001597227"/>
    </source>
</evidence>
<organism evidence="1 2">
    <name type="scientific">Fredinandcohnia salidurans</name>
    <dbReference type="NCBI Taxonomy" id="2595041"/>
    <lineage>
        <taxon>Bacteria</taxon>
        <taxon>Bacillati</taxon>
        <taxon>Bacillota</taxon>
        <taxon>Bacilli</taxon>
        <taxon>Bacillales</taxon>
        <taxon>Bacillaceae</taxon>
        <taxon>Fredinandcohnia</taxon>
    </lineage>
</organism>
<dbReference type="RefSeq" id="WP_304216232.1">
    <property type="nucleotide sequence ID" value="NZ_JBHUEK010000025.1"/>
</dbReference>
<proteinExistence type="predicted"/>
<protein>
    <submittedName>
        <fullName evidence="1">Uncharacterized protein</fullName>
    </submittedName>
</protein>